<accession>A0A7M7T8H3</accession>
<dbReference type="GO" id="GO:0004315">
    <property type="term" value="F:3-oxoacyl-[acyl-carrier-protein] synthase activity"/>
    <property type="evidence" value="ECO:0007669"/>
    <property type="project" value="InterPro"/>
</dbReference>
<dbReference type="InterPro" id="IPR020841">
    <property type="entry name" value="PKS_Beta-ketoAc_synthase_dom"/>
</dbReference>
<name>A0A7M7T8H3_NASVI</name>
<dbReference type="PANTHER" id="PTHR43775">
    <property type="entry name" value="FATTY ACID SYNTHASE"/>
    <property type="match status" value="1"/>
</dbReference>
<keyword evidence="1" id="KW-0808">Transferase</keyword>
<organism evidence="3 4">
    <name type="scientific">Nasonia vitripennis</name>
    <name type="common">Parasitic wasp</name>
    <dbReference type="NCBI Taxonomy" id="7425"/>
    <lineage>
        <taxon>Eukaryota</taxon>
        <taxon>Metazoa</taxon>
        <taxon>Ecdysozoa</taxon>
        <taxon>Arthropoda</taxon>
        <taxon>Hexapoda</taxon>
        <taxon>Insecta</taxon>
        <taxon>Pterygota</taxon>
        <taxon>Neoptera</taxon>
        <taxon>Endopterygota</taxon>
        <taxon>Hymenoptera</taxon>
        <taxon>Apocrita</taxon>
        <taxon>Proctotrupomorpha</taxon>
        <taxon>Chalcidoidea</taxon>
        <taxon>Pteromalidae</taxon>
        <taxon>Pteromalinae</taxon>
        <taxon>Nasonia</taxon>
    </lineage>
</organism>
<evidence type="ECO:0000313" key="4">
    <source>
        <dbReference type="Proteomes" id="UP000002358"/>
    </source>
</evidence>
<feature type="domain" description="Ketosynthase family 3 (KS3)" evidence="2">
    <location>
        <begin position="1"/>
        <end position="86"/>
    </location>
</feature>
<evidence type="ECO:0000256" key="1">
    <source>
        <dbReference type="ARBA" id="ARBA00022679"/>
    </source>
</evidence>
<sequence>MLSNRISYWLGVTGPSYTIDSACSSSLYAMENAYRAINEGLCDAAIVGGGNLCLHPYVSMQFCKLGMSNHFELIMDSIANPLQWNL</sequence>
<dbReference type="InterPro" id="IPR016039">
    <property type="entry name" value="Thiolase-like"/>
</dbReference>
<dbReference type="Pfam" id="PF00109">
    <property type="entry name" value="ketoacyl-synt"/>
    <property type="match status" value="1"/>
</dbReference>
<dbReference type="GO" id="GO:0004312">
    <property type="term" value="F:fatty acid synthase activity"/>
    <property type="evidence" value="ECO:0007669"/>
    <property type="project" value="TreeGrafter"/>
</dbReference>
<proteinExistence type="predicted"/>
<dbReference type="InterPro" id="IPR014030">
    <property type="entry name" value="Ketoacyl_synth_N"/>
</dbReference>
<dbReference type="PROSITE" id="PS00606">
    <property type="entry name" value="KS3_1"/>
    <property type="match status" value="1"/>
</dbReference>
<reference evidence="3" key="1">
    <citation type="submission" date="2021-01" db="UniProtKB">
        <authorList>
            <consortium name="EnsemblMetazoa"/>
        </authorList>
    </citation>
    <scope>IDENTIFICATION</scope>
</reference>
<dbReference type="Gene3D" id="3.40.47.10">
    <property type="match status" value="1"/>
</dbReference>
<dbReference type="GO" id="GO:0006633">
    <property type="term" value="P:fatty acid biosynthetic process"/>
    <property type="evidence" value="ECO:0007669"/>
    <property type="project" value="InterPro"/>
</dbReference>
<protein>
    <recommendedName>
        <fullName evidence="2">Ketosynthase family 3 (KS3) domain-containing protein</fullName>
    </recommendedName>
</protein>
<evidence type="ECO:0000259" key="2">
    <source>
        <dbReference type="PROSITE" id="PS52004"/>
    </source>
</evidence>
<keyword evidence="4" id="KW-1185">Reference proteome</keyword>
<dbReference type="InterPro" id="IPR050091">
    <property type="entry name" value="PKS_NRPS_Biosynth_Enz"/>
</dbReference>
<dbReference type="SMR" id="A0A7M7T8H3"/>
<dbReference type="PROSITE" id="PS52004">
    <property type="entry name" value="KS3_2"/>
    <property type="match status" value="1"/>
</dbReference>
<dbReference type="GeneID" id="116416792"/>
<dbReference type="Proteomes" id="UP000002358">
    <property type="component" value="Chromosome 3"/>
</dbReference>
<dbReference type="InterPro" id="IPR018201">
    <property type="entry name" value="Ketoacyl_synth_AS"/>
</dbReference>
<dbReference type="EnsemblMetazoa" id="XM_031926493">
    <property type="protein sequence ID" value="XP_031782353"/>
    <property type="gene ID" value="LOC116416792"/>
</dbReference>
<dbReference type="SUPFAM" id="SSF53901">
    <property type="entry name" value="Thiolase-like"/>
    <property type="match status" value="1"/>
</dbReference>
<dbReference type="KEGG" id="nvi:116416792"/>
<dbReference type="PANTHER" id="PTHR43775:SF23">
    <property type="entry name" value="FATTY ACID SYNTHASE 3"/>
    <property type="match status" value="1"/>
</dbReference>
<evidence type="ECO:0000313" key="3">
    <source>
        <dbReference type="EnsemblMetazoa" id="XP_031782353"/>
    </source>
</evidence>
<dbReference type="OrthoDB" id="329835at2759"/>
<dbReference type="AlphaFoldDB" id="A0A7M7T8H3"/>
<dbReference type="RefSeq" id="XP_031782353.1">
    <property type="nucleotide sequence ID" value="XM_031926493.2"/>
</dbReference>
<dbReference type="InParanoid" id="A0A7M7T8H3"/>